<sequence>MRAIRLHAFGPAENLTYEQAADPVPGPGQVRIAVRAAGVHLVDTMIRAGTANGPMAAPELPTIPGREVAGVVDALGEGVAESWFGRRVVAHLGMVPGGYAELAVRDVAAVHEVPDGVDFAGAVAMIGTGRTTMGILEAAALAAGDVAVVTAAAGGIGGLLVQAGRNAGATVVALAGGPAKVARAKELGADHAFDYTLPGWQDTVRQALAGQAATVALDGVGGEAGRFAMDLLAPGGRLMLFGWSDTAGGPVEITTAALYERGLTAAVPIGPRLLKRPGGIRELEERALAAAGSGALTPSVQEFALKDAAQAHAALETRQTMGKVVLIP</sequence>
<dbReference type="InterPro" id="IPR036291">
    <property type="entry name" value="NAD(P)-bd_dom_sf"/>
</dbReference>
<gene>
    <name evidence="4" type="ORF">C1I98_13300</name>
</gene>
<evidence type="ECO:0000313" key="4">
    <source>
        <dbReference type="EMBL" id="PZG47564.1"/>
    </source>
</evidence>
<dbReference type="Pfam" id="PF00107">
    <property type="entry name" value="ADH_zinc_N"/>
    <property type="match status" value="1"/>
</dbReference>
<feature type="domain" description="Enoyl reductase (ER)" evidence="3">
    <location>
        <begin position="10"/>
        <end position="326"/>
    </location>
</feature>
<dbReference type="GO" id="GO:0003960">
    <property type="term" value="F:quinone reductase (NADPH) activity"/>
    <property type="evidence" value="ECO:0007669"/>
    <property type="project" value="TreeGrafter"/>
</dbReference>
<dbReference type="Pfam" id="PF08240">
    <property type="entry name" value="ADH_N"/>
    <property type="match status" value="1"/>
</dbReference>
<dbReference type="GO" id="GO:0070402">
    <property type="term" value="F:NADPH binding"/>
    <property type="evidence" value="ECO:0007669"/>
    <property type="project" value="TreeGrafter"/>
</dbReference>
<dbReference type="PANTHER" id="PTHR48106">
    <property type="entry name" value="QUINONE OXIDOREDUCTASE PIG3-RELATED"/>
    <property type="match status" value="1"/>
</dbReference>
<evidence type="ECO:0000256" key="2">
    <source>
        <dbReference type="ARBA" id="ARBA00023002"/>
    </source>
</evidence>
<keyword evidence="5" id="KW-1185">Reference proteome</keyword>
<dbReference type="Proteomes" id="UP000248544">
    <property type="component" value="Unassembled WGS sequence"/>
</dbReference>
<evidence type="ECO:0000313" key="5">
    <source>
        <dbReference type="Proteomes" id="UP000248544"/>
    </source>
</evidence>
<dbReference type="Gene3D" id="3.90.180.10">
    <property type="entry name" value="Medium-chain alcohol dehydrogenases, catalytic domain"/>
    <property type="match status" value="1"/>
</dbReference>
<protein>
    <submittedName>
        <fullName evidence="4">Oxidoreductase</fullName>
    </submittedName>
</protein>
<dbReference type="CDD" id="cd08244">
    <property type="entry name" value="MDR_enoyl_red"/>
    <property type="match status" value="1"/>
</dbReference>
<dbReference type="Gene3D" id="3.40.50.720">
    <property type="entry name" value="NAD(P)-binding Rossmann-like Domain"/>
    <property type="match status" value="1"/>
</dbReference>
<dbReference type="AlphaFoldDB" id="A0A2W2IBB5"/>
<dbReference type="PANTHER" id="PTHR48106:SF13">
    <property type="entry name" value="QUINONE OXIDOREDUCTASE-RELATED"/>
    <property type="match status" value="1"/>
</dbReference>
<evidence type="ECO:0000256" key="1">
    <source>
        <dbReference type="ARBA" id="ARBA00022857"/>
    </source>
</evidence>
<evidence type="ECO:0000259" key="3">
    <source>
        <dbReference type="SMART" id="SM00829"/>
    </source>
</evidence>
<name>A0A2W2IBB5_9ACTN</name>
<dbReference type="InterPro" id="IPR011032">
    <property type="entry name" value="GroES-like_sf"/>
</dbReference>
<organism evidence="4 5">
    <name type="scientific">Spongiactinospora gelatinilytica</name>
    <dbReference type="NCBI Taxonomy" id="2666298"/>
    <lineage>
        <taxon>Bacteria</taxon>
        <taxon>Bacillati</taxon>
        <taxon>Actinomycetota</taxon>
        <taxon>Actinomycetes</taxon>
        <taxon>Streptosporangiales</taxon>
        <taxon>Streptosporangiaceae</taxon>
        <taxon>Spongiactinospora</taxon>
    </lineage>
</organism>
<dbReference type="GO" id="GO:0035925">
    <property type="term" value="F:mRNA 3'-UTR AU-rich region binding"/>
    <property type="evidence" value="ECO:0007669"/>
    <property type="project" value="TreeGrafter"/>
</dbReference>
<dbReference type="InterPro" id="IPR013154">
    <property type="entry name" value="ADH-like_N"/>
</dbReference>
<dbReference type="SMART" id="SM00829">
    <property type="entry name" value="PKS_ER"/>
    <property type="match status" value="1"/>
</dbReference>
<accession>A0A2W2IBB5</accession>
<dbReference type="SUPFAM" id="SSF50129">
    <property type="entry name" value="GroES-like"/>
    <property type="match status" value="1"/>
</dbReference>
<proteinExistence type="predicted"/>
<comment type="caution">
    <text evidence="4">The sequence shown here is derived from an EMBL/GenBank/DDBJ whole genome shotgun (WGS) entry which is preliminary data.</text>
</comment>
<dbReference type="InterPro" id="IPR020843">
    <property type="entry name" value="ER"/>
</dbReference>
<dbReference type="EMBL" id="POUA01000085">
    <property type="protein sequence ID" value="PZG47564.1"/>
    <property type="molecule type" value="Genomic_DNA"/>
</dbReference>
<keyword evidence="1" id="KW-0521">NADP</keyword>
<reference evidence="4 5" key="1">
    <citation type="submission" date="2018-01" db="EMBL/GenBank/DDBJ databases">
        <title>Draft genome sequence of Sphaerisporangium sp. 7K107.</title>
        <authorList>
            <person name="Sahin N."/>
            <person name="Saygin H."/>
            <person name="Ay H."/>
        </authorList>
    </citation>
    <scope>NUCLEOTIDE SEQUENCE [LARGE SCALE GENOMIC DNA]</scope>
    <source>
        <strain evidence="4 5">7K107</strain>
    </source>
</reference>
<keyword evidence="2" id="KW-0560">Oxidoreductase</keyword>
<dbReference type="InterPro" id="IPR013149">
    <property type="entry name" value="ADH-like_C"/>
</dbReference>
<dbReference type="RefSeq" id="WP_111167480.1">
    <property type="nucleotide sequence ID" value="NZ_POUA01000085.1"/>
</dbReference>
<dbReference type="SUPFAM" id="SSF51735">
    <property type="entry name" value="NAD(P)-binding Rossmann-fold domains"/>
    <property type="match status" value="1"/>
</dbReference>
<dbReference type="GO" id="GO:0005829">
    <property type="term" value="C:cytosol"/>
    <property type="evidence" value="ECO:0007669"/>
    <property type="project" value="TreeGrafter"/>
</dbReference>